<protein>
    <submittedName>
        <fullName evidence="2">Uncharacterized protein</fullName>
    </submittedName>
</protein>
<keyword evidence="1" id="KW-0732">Signal</keyword>
<sequence length="129" mass="13893">MAGPFLASSSSTIFLVFTLLTSLSHALSIPRELRDQANTTQSNSPSIVRGIHDLAAQQKPGTGNVCKAAVSHISDFEVLDLRLKKNQVCGPESPYYQYKEGASDITLGKVNFKPGQKAPFQDPPDTKCG</sequence>
<reference evidence="2" key="1">
    <citation type="submission" date="2023-03" db="EMBL/GenBank/DDBJ databases">
        <title>Massive genome expansion in bonnet fungi (Mycena s.s.) driven by repeated elements and novel gene families across ecological guilds.</title>
        <authorList>
            <consortium name="Lawrence Berkeley National Laboratory"/>
            <person name="Harder C.B."/>
            <person name="Miyauchi S."/>
            <person name="Viragh M."/>
            <person name="Kuo A."/>
            <person name="Thoen E."/>
            <person name="Andreopoulos B."/>
            <person name="Lu D."/>
            <person name="Skrede I."/>
            <person name="Drula E."/>
            <person name="Henrissat B."/>
            <person name="Morin E."/>
            <person name="Kohler A."/>
            <person name="Barry K."/>
            <person name="LaButti K."/>
            <person name="Morin E."/>
            <person name="Salamov A."/>
            <person name="Lipzen A."/>
            <person name="Mereny Z."/>
            <person name="Hegedus B."/>
            <person name="Baldrian P."/>
            <person name="Stursova M."/>
            <person name="Weitz H."/>
            <person name="Taylor A."/>
            <person name="Grigoriev I.V."/>
            <person name="Nagy L.G."/>
            <person name="Martin F."/>
            <person name="Kauserud H."/>
        </authorList>
    </citation>
    <scope>NUCLEOTIDE SEQUENCE</scope>
    <source>
        <strain evidence="2">CBHHK173m</strain>
    </source>
</reference>
<evidence type="ECO:0000313" key="3">
    <source>
        <dbReference type="Proteomes" id="UP001222325"/>
    </source>
</evidence>
<accession>A0AAD6XSU2</accession>
<name>A0AAD6XSU2_9AGAR</name>
<organism evidence="2 3">
    <name type="scientific">Mycena belliarum</name>
    <dbReference type="NCBI Taxonomy" id="1033014"/>
    <lineage>
        <taxon>Eukaryota</taxon>
        <taxon>Fungi</taxon>
        <taxon>Dikarya</taxon>
        <taxon>Basidiomycota</taxon>
        <taxon>Agaricomycotina</taxon>
        <taxon>Agaricomycetes</taxon>
        <taxon>Agaricomycetidae</taxon>
        <taxon>Agaricales</taxon>
        <taxon>Marasmiineae</taxon>
        <taxon>Mycenaceae</taxon>
        <taxon>Mycena</taxon>
    </lineage>
</organism>
<dbReference type="EMBL" id="JARJCN010000017">
    <property type="protein sequence ID" value="KAJ7092861.1"/>
    <property type="molecule type" value="Genomic_DNA"/>
</dbReference>
<feature type="signal peptide" evidence="1">
    <location>
        <begin position="1"/>
        <end position="26"/>
    </location>
</feature>
<comment type="caution">
    <text evidence="2">The sequence shown here is derived from an EMBL/GenBank/DDBJ whole genome shotgun (WGS) entry which is preliminary data.</text>
</comment>
<evidence type="ECO:0000256" key="1">
    <source>
        <dbReference type="SAM" id="SignalP"/>
    </source>
</evidence>
<dbReference type="Proteomes" id="UP001222325">
    <property type="component" value="Unassembled WGS sequence"/>
</dbReference>
<keyword evidence="3" id="KW-1185">Reference proteome</keyword>
<feature type="chain" id="PRO_5042130177" evidence="1">
    <location>
        <begin position="27"/>
        <end position="129"/>
    </location>
</feature>
<gene>
    <name evidence="2" type="ORF">B0H15DRAFT_832747</name>
</gene>
<dbReference type="AlphaFoldDB" id="A0AAD6XSU2"/>
<evidence type="ECO:0000313" key="2">
    <source>
        <dbReference type="EMBL" id="KAJ7092861.1"/>
    </source>
</evidence>
<proteinExistence type="predicted"/>